<organism evidence="2">
    <name type="scientific">marine sediment metagenome</name>
    <dbReference type="NCBI Taxonomy" id="412755"/>
    <lineage>
        <taxon>unclassified sequences</taxon>
        <taxon>metagenomes</taxon>
        <taxon>ecological metagenomes</taxon>
    </lineage>
</organism>
<reference evidence="2" key="1">
    <citation type="journal article" date="2014" name="Front. Microbiol.">
        <title>High frequency of phylogenetically diverse reductive dehalogenase-homologous genes in deep subseafloor sedimentary metagenomes.</title>
        <authorList>
            <person name="Kawai M."/>
            <person name="Futagami T."/>
            <person name="Toyoda A."/>
            <person name="Takaki Y."/>
            <person name="Nishi S."/>
            <person name="Hori S."/>
            <person name="Arai W."/>
            <person name="Tsubouchi T."/>
            <person name="Morono Y."/>
            <person name="Uchiyama I."/>
            <person name="Ito T."/>
            <person name="Fujiyama A."/>
            <person name="Inagaki F."/>
            <person name="Takami H."/>
        </authorList>
    </citation>
    <scope>NUCLEOTIDE SEQUENCE</scope>
    <source>
        <strain evidence="2">Expedition CK06-06</strain>
    </source>
</reference>
<gene>
    <name evidence="2" type="ORF">S01H4_59787</name>
</gene>
<evidence type="ECO:0000256" key="1">
    <source>
        <dbReference type="SAM" id="Phobius"/>
    </source>
</evidence>
<feature type="transmembrane region" description="Helical" evidence="1">
    <location>
        <begin position="6"/>
        <end position="24"/>
    </location>
</feature>
<keyword evidence="1" id="KW-0472">Membrane</keyword>
<keyword evidence="1" id="KW-1133">Transmembrane helix</keyword>
<sequence length="58" mass="6293">MSGSVLFPGLIGYILTGLAIVHALMDAKENRIQRILILPTIFVFAAFLEVMGVITGLF</sequence>
<evidence type="ECO:0000313" key="2">
    <source>
        <dbReference type="EMBL" id="GAH11232.1"/>
    </source>
</evidence>
<comment type="caution">
    <text evidence="2">The sequence shown here is derived from an EMBL/GenBank/DDBJ whole genome shotgun (WGS) entry which is preliminary data.</text>
</comment>
<dbReference type="EMBL" id="BART01035128">
    <property type="protein sequence ID" value="GAH11232.1"/>
    <property type="molecule type" value="Genomic_DNA"/>
</dbReference>
<accession>X1CTV0</accession>
<name>X1CTV0_9ZZZZ</name>
<protein>
    <submittedName>
        <fullName evidence="2">Uncharacterized protein</fullName>
    </submittedName>
</protein>
<keyword evidence="1" id="KW-0812">Transmembrane</keyword>
<proteinExistence type="predicted"/>
<feature type="transmembrane region" description="Helical" evidence="1">
    <location>
        <begin position="36"/>
        <end position="57"/>
    </location>
</feature>
<feature type="non-terminal residue" evidence="2">
    <location>
        <position position="58"/>
    </location>
</feature>
<dbReference type="AlphaFoldDB" id="X1CTV0"/>